<dbReference type="InterPro" id="IPR050498">
    <property type="entry name" value="Ycf3"/>
</dbReference>
<evidence type="ECO:0000313" key="6">
    <source>
        <dbReference type="Proteomes" id="UP001231109"/>
    </source>
</evidence>
<feature type="transmembrane region" description="Helical" evidence="4">
    <location>
        <begin position="34"/>
        <end position="55"/>
    </location>
</feature>
<sequence length="400" mass="43027">MSVLNKMLRDLEQRQQTPPGITTPVISSDTDRPLWLTLLLALSVMLLCFAVYAILSRSQPTVAVAPAEVSITAEQPDTAVMPVSIAAAVDTQPQKTETEAEAQLAAVSATIGTATVTTSATASADATHSTAAVSSGRIPTPSESVMSDKQINLADKPVTEDILLQLTPAQPQAPAQRAGSKPITAKASAQDQREVVNTVSVGVQVERQAATPEQRAAALRQQALAAAGAGQLQQALQYWLQVQQLTPADPGVYIAQARLWTQLGQPSQAELTLRQALSRNILDADIQLLLAQYAATNAAWQQVDELLPAQFFLAQQPDYYGLKATALQQLGQQQAALQWFTQLIQLQPQQARWWLGAAIAHDALAQREQAHLHYQQALNWGDGLSVASRAYIQQRLAATE</sequence>
<reference evidence="5 6" key="1">
    <citation type="submission" date="2022-11" db="EMBL/GenBank/DDBJ databases">
        <title>Viruses from the air-sea interface of a natural surface slick.</title>
        <authorList>
            <person name="Rahlff J."/>
            <person name="Holmfeldt K."/>
        </authorList>
    </citation>
    <scope>NUCLEOTIDE SEQUENCE [LARGE SCALE GENOMIC DNA]</scope>
    <source>
        <strain evidence="5 6">SMS4</strain>
    </source>
</reference>
<dbReference type="RefSeq" id="WP_305974290.1">
    <property type="nucleotide sequence ID" value="NZ_JAPJDZ010000008.1"/>
</dbReference>
<organism evidence="5 6">
    <name type="scientific">Rheinheimera baltica</name>
    <dbReference type="NCBI Taxonomy" id="67576"/>
    <lineage>
        <taxon>Bacteria</taxon>
        <taxon>Pseudomonadati</taxon>
        <taxon>Pseudomonadota</taxon>
        <taxon>Gammaproteobacteria</taxon>
        <taxon>Chromatiales</taxon>
        <taxon>Chromatiaceae</taxon>
        <taxon>Rheinheimera</taxon>
    </lineage>
</organism>
<keyword evidence="6" id="KW-1185">Reference proteome</keyword>
<keyword evidence="2" id="KW-0802">TPR repeat</keyword>
<keyword evidence="4" id="KW-1133">Transmembrane helix</keyword>
<dbReference type="InterPro" id="IPR011990">
    <property type="entry name" value="TPR-like_helical_dom_sf"/>
</dbReference>
<dbReference type="Gene3D" id="1.25.40.10">
    <property type="entry name" value="Tetratricopeptide repeat domain"/>
    <property type="match status" value="2"/>
</dbReference>
<feature type="compositionally biased region" description="Low complexity" evidence="3">
    <location>
        <begin position="126"/>
        <end position="135"/>
    </location>
</feature>
<keyword evidence="4" id="KW-0472">Membrane</keyword>
<keyword evidence="1" id="KW-0677">Repeat</keyword>
<evidence type="ECO:0000313" key="5">
    <source>
        <dbReference type="EMBL" id="MDP5135325.1"/>
    </source>
</evidence>
<evidence type="ECO:0000256" key="3">
    <source>
        <dbReference type="SAM" id="MobiDB-lite"/>
    </source>
</evidence>
<dbReference type="PANTHER" id="PTHR44858:SF1">
    <property type="entry name" value="UDP-N-ACETYLGLUCOSAMINE--PEPTIDE N-ACETYLGLUCOSAMINYLTRANSFERASE SPINDLY-RELATED"/>
    <property type="match status" value="1"/>
</dbReference>
<dbReference type="Pfam" id="PF13181">
    <property type="entry name" value="TPR_8"/>
    <property type="match status" value="1"/>
</dbReference>
<feature type="region of interest" description="Disordered" evidence="3">
    <location>
        <begin position="126"/>
        <end position="145"/>
    </location>
</feature>
<comment type="caution">
    <text evidence="5">The sequence shown here is derived from an EMBL/GenBank/DDBJ whole genome shotgun (WGS) entry which is preliminary data.</text>
</comment>
<dbReference type="InterPro" id="IPR019734">
    <property type="entry name" value="TPR_rpt"/>
</dbReference>
<keyword evidence="4" id="KW-0812">Transmembrane</keyword>
<accession>A0ABT9HW25</accession>
<evidence type="ECO:0008006" key="7">
    <source>
        <dbReference type="Google" id="ProtNLM"/>
    </source>
</evidence>
<protein>
    <recommendedName>
        <fullName evidence="7">MSHA biogenesis protein MshN</fullName>
    </recommendedName>
</protein>
<gene>
    <name evidence="5" type="ORF">ORJ04_05085</name>
</gene>
<dbReference type="PANTHER" id="PTHR44858">
    <property type="entry name" value="TETRATRICOPEPTIDE REPEAT PROTEIN 6"/>
    <property type="match status" value="1"/>
</dbReference>
<evidence type="ECO:0000256" key="1">
    <source>
        <dbReference type="ARBA" id="ARBA00022737"/>
    </source>
</evidence>
<dbReference type="Proteomes" id="UP001231109">
    <property type="component" value="Unassembled WGS sequence"/>
</dbReference>
<evidence type="ECO:0000256" key="2">
    <source>
        <dbReference type="ARBA" id="ARBA00022803"/>
    </source>
</evidence>
<dbReference type="EMBL" id="JAPJDZ010000008">
    <property type="protein sequence ID" value="MDP5135325.1"/>
    <property type="molecule type" value="Genomic_DNA"/>
</dbReference>
<evidence type="ECO:0000256" key="4">
    <source>
        <dbReference type="SAM" id="Phobius"/>
    </source>
</evidence>
<proteinExistence type="predicted"/>
<dbReference type="SMART" id="SM00028">
    <property type="entry name" value="TPR"/>
    <property type="match status" value="3"/>
</dbReference>
<name>A0ABT9HW25_9GAMM</name>
<dbReference type="SUPFAM" id="SSF48452">
    <property type="entry name" value="TPR-like"/>
    <property type="match status" value="1"/>
</dbReference>